<sequence length="257" mass="29838">MKDKFSSRGMTLVVVPNDRLATTIGHVYLDFLEEYGQFPLQITVDKGSETGFMYRFHTSLRETYTRDIDENKYPAWMALPSTRNTPIEGYWHWLRNNIGKTLVIHLVKGKDMGIFNSANNIHTQLFQWLWPPVVQRALDKFKADWGRHTLRKQRKKEMPSGVSPDVIYKLPERFGGINCFTPVDPLLVKEFRKQIPVSREEAFRWVSDSFDTVAHAVYQGLENSVPLDTLLPEHVWEVFVAMLDPLEELLVVNDDVV</sequence>
<accession>A0A165YLT6</accession>
<evidence type="ECO:0000313" key="3">
    <source>
        <dbReference type="Proteomes" id="UP000076798"/>
    </source>
</evidence>
<dbReference type="PANTHER" id="PTHR46177:SF1">
    <property type="entry name" value="INTEGRASE CATALYTIC DOMAIN-CONTAINING PROTEIN"/>
    <property type="match status" value="1"/>
</dbReference>
<organism evidence="2 3">
    <name type="scientific">Sistotremastrum suecicum HHB10207 ss-3</name>
    <dbReference type="NCBI Taxonomy" id="1314776"/>
    <lineage>
        <taxon>Eukaryota</taxon>
        <taxon>Fungi</taxon>
        <taxon>Dikarya</taxon>
        <taxon>Basidiomycota</taxon>
        <taxon>Agaricomycotina</taxon>
        <taxon>Agaricomycetes</taxon>
        <taxon>Sistotremastrales</taxon>
        <taxon>Sistotremastraceae</taxon>
        <taxon>Sistotremastrum</taxon>
    </lineage>
</organism>
<feature type="domain" description="Integrase core" evidence="1">
    <location>
        <begin position="7"/>
        <end position="156"/>
    </location>
</feature>
<dbReference type="AlphaFoldDB" id="A0A165YLT6"/>
<gene>
    <name evidence="2" type="ORF">SISSUDRAFT_418902</name>
</gene>
<dbReference type="Pfam" id="PF24764">
    <property type="entry name" value="rva_4"/>
    <property type="match status" value="1"/>
</dbReference>
<proteinExistence type="predicted"/>
<dbReference type="PANTHER" id="PTHR46177">
    <property type="entry name" value="INTEGRASE CATALYTIC DOMAIN-CONTAINING PROTEIN"/>
    <property type="match status" value="1"/>
</dbReference>
<reference evidence="2 3" key="1">
    <citation type="journal article" date="2016" name="Mol. Biol. Evol.">
        <title>Comparative Genomics of Early-Diverging Mushroom-Forming Fungi Provides Insights into the Origins of Lignocellulose Decay Capabilities.</title>
        <authorList>
            <person name="Nagy L.G."/>
            <person name="Riley R."/>
            <person name="Tritt A."/>
            <person name="Adam C."/>
            <person name="Daum C."/>
            <person name="Floudas D."/>
            <person name="Sun H."/>
            <person name="Yadav J.S."/>
            <person name="Pangilinan J."/>
            <person name="Larsson K.H."/>
            <person name="Matsuura K."/>
            <person name="Barry K."/>
            <person name="Labutti K."/>
            <person name="Kuo R."/>
            <person name="Ohm R.A."/>
            <person name="Bhattacharya S.S."/>
            <person name="Shirouzu T."/>
            <person name="Yoshinaga Y."/>
            <person name="Martin F.M."/>
            <person name="Grigoriev I.V."/>
            <person name="Hibbett D.S."/>
        </authorList>
    </citation>
    <scope>NUCLEOTIDE SEQUENCE [LARGE SCALE GENOMIC DNA]</scope>
    <source>
        <strain evidence="2 3">HHB10207 ss-3</strain>
    </source>
</reference>
<keyword evidence="3" id="KW-1185">Reference proteome</keyword>
<dbReference type="Proteomes" id="UP000076798">
    <property type="component" value="Unassembled WGS sequence"/>
</dbReference>
<evidence type="ECO:0000313" key="2">
    <source>
        <dbReference type="EMBL" id="KZT33382.1"/>
    </source>
</evidence>
<dbReference type="OrthoDB" id="6017046at2759"/>
<dbReference type="EMBL" id="KV428245">
    <property type="protein sequence ID" value="KZT33382.1"/>
    <property type="molecule type" value="Genomic_DNA"/>
</dbReference>
<dbReference type="InterPro" id="IPR058913">
    <property type="entry name" value="Integrase_dom_put"/>
</dbReference>
<evidence type="ECO:0000259" key="1">
    <source>
        <dbReference type="Pfam" id="PF24764"/>
    </source>
</evidence>
<name>A0A165YLT6_9AGAM</name>
<protein>
    <recommendedName>
        <fullName evidence="1">Integrase core domain-containing protein</fullName>
    </recommendedName>
</protein>